<proteinExistence type="predicted"/>
<evidence type="ECO:0000313" key="2">
    <source>
        <dbReference type="Proteomes" id="UP000076967"/>
    </source>
</evidence>
<comment type="caution">
    <text evidence="1">The sequence shown here is derived from an EMBL/GenBank/DDBJ whole genome shotgun (WGS) entry which is preliminary data.</text>
</comment>
<organism evidence="1 2">
    <name type="scientific">Paenibacillus glacialis</name>
    <dbReference type="NCBI Taxonomy" id="494026"/>
    <lineage>
        <taxon>Bacteria</taxon>
        <taxon>Bacillati</taxon>
        <taxon>Bacillota</taxon>
        <taxon>Bacilli</taxon>
        <taxon>Bacillales</taxon>
        <taxon>Paenibacillaceae</taxon>
        <taxon>Paenibacillus</taxon>
    </lineage>
</organism>
<evidence type="ECO:0000313" key="1">
    <source>
        <dbReference type="EMBL" id="OAB44709.1"/>
    </source>
</evidence>
<gene>
    <name evidence="1" type="ORF">PGLA_04655</name>
</gene>
<dbReference type="AlphaFoldDB" id="A0A168MI26"/>
<dbReference type="STRING" id="494026.PGLA_04655"/>
<sequence>MGLIRCNFCKSKIKLNLHHESYKRVNERLSDLVYLCESCHKTTHDLLNNQKLNLWNMNKRM</sequence>
<protein>
    <recommendedName>
        <fullName evidence="3">HNH domain-containing protein</fullName>
    </recommendedName>
</protein>
<keyword evidence="2" id="KW-1185">Reference proteome</keyword>
<dbReference type="EMBL" id="LVJH01000006">
    <property type="protein sequence ID" value="OAB44709.1"/>
    <property type="molecule type" value="Genomic_DNA"/>
</dbReference>
<dbReference type="Proteomes" id="UP000076967">
    <property type="component" value="Unassembled WGS sequence"/>
</dbReference>
<evidence type="ECO:0008006" key="3">
    <source>
        <dbReference type="Google" id="ProtNLM"/>
    </source>
</evidence>
<accession>A0A168MI26</accession>
<reference evidence="1 2" key="1">
    <citation type="submission" date="2016-03" db="EMBL/GenBank/DDBJ databases">
        <title>Draft genome sequence of Paenibacillus glacialis DSM 22343.</title>
        <authorList>
            <person name="Shin S.-K."/>
            <person name="Yi H."/>
        </authorList>
    </citation>
    <scope>NUCLEOTIDE SEQUENCE [LARGE SCALE GENOMIC DNA]</scope>
    <source>
        <strain evidence="1 2">DSM 22343</strain>
    </source>
</reference>
<name>A0A168MI26_9BACL</name>